<sequence length="83" mass="8871">MARGWRSSMSLSSSSALASPSMSWKSSMLLCFTRLCRLKGRFVLRSCWASMRSAAEVGGEEARMVRATSTVSSGAGGSSWAAR</sequence>
<organism evidence="2">
    <name type="scientific">Ixodes ricinus</name>
    <name type="common">Common tick</name>
    <name type="synonym">Acarus ricinus</name>
    <dbReference type="NCBI Taxonomy" id="34613"/>
    <lineage>
        <taxon>Eukaryota</taxon>
        <taxon>Metazoa</taxon>
        <taxon>Ecdysozoa</taxon>
        <taxon>Arthropoda</taxon>
        <taxon>Chelicerata</taxon>
        <taxon>Arachnida</taxon>
        <taxon>Acari</taxon>
        <taxon>Parasitiformes</taxon>
        <taxon>Ixodida</taxon>
        <taxon>Ixodoidea</taxon>
        <taxon>Ixodidae</taxon>
        <taxon>Ixodinae</taxon>
        <taxon>Ixodes</taxon>
    </lineage>
</organism>
<dbReference type="AlphaFoldDB" id="A0A6B0UEH5"/>
<feature type="compositionally biased region" description="Low complexity" evidence="1">
    <location>
        <begin position="7"/>
        <end position="23"/>
    </location>
</feature>
<accession>A0A6B0UEH5</accession>
<evidence type="ECO:0000313" key="2">
    <source>
        <dbReference type="EMBL" id="MXU84853.1"/>
    </source>
</evidence>
<reference evidence="2" key="1">
    <citation type="submission" date="2019-12" db="EMBL/GenBank/DDBJ databases">
        <title>An insight into the sialome of adult female Ixodes ricinus ticks feeding for 6 days.</title>
        <authorList>
            <person name="Perner J."/>
            <person name="Ribeiro J.M.C."/>
        </authorList>
    </citation>
    <scope>NUCLEOTIDE SEQUENCE</scope>
    <source>
        <strain evidence="2">Semi-engorged</strain>
        <tissue evidence="2">Salivary glands</tissue>
    </source>
</reference>
<protein>
    <submittedName>
        <fullName evidence="2">Putative secreted protein</fullName>
    </submittedName>
</protein>
<evidence type="ECO:0000256" key="1">
    <source>
        <dbReference type="SAM" id="MobiDB-lite"/>
    </source>
</evidence>
<name>A0A6B0UEH5_IXORI</name>
<feature type="region of interest" description="Disordered" evidence="1">
    <location>
        <begin position="1"/>
        <end position="23"/>
    </location>
</feature>
<dbReference type="EMBL" id="GIFC01002770">
    <property type="protein sequence ID" value="MXU84853.1"/>
    <property type="molecule type" value="Transcribed_RNA"/>
</dbReference>
<proteinExistence type="predicted"/>